<dbReference type="RefSeq" id="WP_148597494.1">
    <property type="nucleotide sequence ID" value="NZ_CP042997.1"/>
</dbReference>
<dbReference type="InterPro" id="IPR000683">
    <property type="entry name" value="Gfo/Idh/MocA-like_OxRdtase_N"/>
</dbReference>
<accession>A0A5B9WD64</accession>
<evidence type="ECO:0000259" key="1">
    <source>
        <dbReference type="Pfam" id="PF01408"/>
    </source>
</evidence>
<dbReference type="InterPro" id="IPR006311">
    <property type="entry name" value="TAT_signal"/>
</dbReference>
<dbReference type="KEGG" id="agv:OJF2_66010"/>
<evidence type="ECO:0000313" key="3">
    <source>
        <dbReference type="EMBL" id="QEH38005.1"/>
    </source>
</evidence>
<dbReference type="Gene3D" id="3.40.50.720">
    <property type="entry name" value="NAD(P)-binding Rossmann-like Domain"/>
    <property type="match status" value="1"/>
</dbReference>
<evidence type="ECO:0000259" key="2">
    <source>
        <dbReference type="Pfam" id="PF19051"/>
    </source>
</evidence>
<dbReference type="Pfam" id="PF19051">
    <property type="entry name" value="GFO_IDH_MocA_C2"/>
    <property type="match status" value="1"/>
</dbReference>
<dbReference type="InterPro" id="IPR050463">
    <property type="entry name" value="Gfo/Idh/MocA_oxidrdct_glycsds"/>
</dbReference>
<name>A0A5B9WD64_9BACT</name>
<organism evidence="3 4">
    <name type="scientific">Aquisphaera giovannonii</name>
    <dbReference type="NCBI Taxonomy" id="406548"/>
    <lineage>
        <taxon>Bacteria</taxon>
        <taxon>Pseudomonadati</taxon>
        <taxon>Planctomycetota</taxon>
        <taxon>Planctomycetia</taxon>
        <taxon>Isosphaerales</taxon>
        <taxon>Isosphaeraceae</taxon>
        <taxon>Aquisphaera</taxon>
    </lineage>
</organism>
<feature type="domain" description="Gfo/Idh/MocA-like oxidoreductase N-terminal" evidence="1">
    <location>
        <begin position="99"/>
        <end position="187"/>
    </location>
</feature>
<dbReference type="GO" id="GO:0016491">
    <property type="term" value="F:oxidoreductase activity"/>
    <property type="evidence" value="ECO:0007669"/>
    <property type="project" value="UniProtKB-KW"/>
</dbReference>
<evidence type="ECO:0000313" key="4">
    <source>
        <dbReference type="Proteomes" id="UP000324233"/>
    </source>
</evidence>
<dbReference type="PROSITE" id="PS51318">
    <property type="entry name" value="TAT"/>
    <property type="match status" value="1"/>
</dbReference>
<dbReference type="SUPFAM" id="SSF55347">
    <property type="entry name" value="Glyceraldehyde-3-phosphate dehydrogenase-like, C-terminal domain"/>
    <property type="match status" value="1"/>
</dbReference>
<dbReference type="EMBL" id="CP042997">
    <property type="protein sequence ID" value="QEH38005.1"/>
    <property type="molecule type" value="Genomic_DNA"/>
</dbReference>
<dbReference type="AlphaFoldDB" id="A0A5B9WD64"/>
<dbReference type="PANTHER" id="PTHR43818:SF5">
    <property type="entry name" value="OXIDOREDUCTASE FAMILY PROTEIN"/>
    <property type="match status" value="1"/>
</dbReference>
<feature type="domain" description="Gfo/Idh/MocA-like oxidoreductase bacterial type C-terminal" evidence="2">
    <location>
        <begin position="224"/>
        <end position="452"/>
    </location>
</feature>
<dbReference type="GO" id="GO:0000166">
    <property type="term" value="F:nucleotide binding"/>
    <property type="evidence" value="ECO:0007669"/>
    <property type="project" value="InterPro"/>
</dbReference>
<dbReference type="InterPro" id="IPR043906">
    <property type="entry name" value="Gfo/Idh/MocA_OxRdtase_bact_C"/>
</dbReference>
<dbReference type="Gene3D" id="3.30.360.10">
    <property type="entry name" value="Dihydrodipicolinate Reductase, domain 2"/>
    <property type="match status" value="1"/>
</dbReference>
<proteinExistence type="predicted"/>
<keyword evidence="4" id="KW-1185">Reference proteome</keyword>
<dbReference type="InterPro" id="IPR036291">
    <property type="entry name" value="NAD(P)-bd_dom_sf"/>
</dbReference>
<reference evidence="3 4" key="1">
    <citation type="submission" date="2019-08" db="EMBL/GenBank/DDBJ databases">
        <title>Deep-cultivation of Planctomycetes and their phenomic and genomic characterization uncovers novel biology.</title>
        <authorList>
            <person name="Wiegand S."/>
            <person name="Jogler M."/>
            <person name="Boedeker C."/>
            <person name="Pinto D."/>
            <person name="Vollmers J."/>
            <person name="Rivas-Marin E."/>
            <person name="Kohn T."/>
            <person name="Peeters S.H."/>
            <person name="Heuer A."/>
            <person name="Rast P."/>
            <person name="Oberbeckmann S."/>
            <person name="Bunk B."/>
            <person name="Jeske O."/>
            <person name="Meyerdierks A."/>
            <person name="Storesund J.E."/>
            <person name="Kallscheuer N."/>
            <person name="Luecker S."/>
            <person name="Lage O.M."/>
            <person name="Pohl T."/>
            <person name="Merkel B.J."/>
            <person name="Hornburger P."/>
            <person name="Mueller R.-W."/>
            <person name="Bruemmer F."/>
            <person name="Labrenz M."/>
            <person name="Spormann A.M."/>
            <person name="Op den Camp H."/>
            <person name="Overmann J."/>
            <person name="Amann R."/>
            <person name="Jetten M.S.M."/>
            <person name="Mascher T."/>
            <person name="Medema M.H."/>
            <person name="Devos D.P."/>
            <person name="Kaster A.-K."/>
            <person name="Ovreas L."/>
            <person name="Rohde M."/>
            <person name="Galperin M.Y."/>
            <person name="Jogler C."/>
        </authorList>
    </citation>
    <scope>NUCLEOTIDE SEQUENCE [LARGE SCALE GENOMIC DNA]</scope>
    <source>
        <strain evidence="3 4">OJF2</strain>
    </source>
</reference>
<dbReference type="EC" id="1.-.-.-" evidence="3"/>
<dbReference type="Proteomes" id="UP000324233">
    <property type="component" value="Chromosome"/>
</dbReference>
<dbReference type="SUPFAM" id="SSF51735">
    <property type="entry name" value="NAD(P)-binding Rossmann-fold domains"/>
    <property type="match status" value="1"/>
</dbReference>
<dbReference type="PANTHER" id="PTHR43818">
    <property type="entry name" value="BCDNA.GH03377"/>
    <property type="match status" value="1"/>
</dbReference>
<dbReference type="OrthoDB" id="9788246at2"/>
<dbReference type="Pfam" id="PF01408">
    <property type="entry name" value="GFO_IDH_MocA"/>
    <property type="match status" value="1"/>
</dbReference>
<keyword evidence="3" id="KW-0560">Oxidoreductase</keyword>
<sequence length="456" mass="50131">MESSPSGPRGESRRSFLKLAAAAAFPAIVPASALGRGGKVAPSNRVTLGVIGTGNQGMNDIESFLKDDRVQVVAVCDVNRESPGYWDGKVGGREPARRLVEKHYARHKPSGEYRGCDAYVDFREVLGRKDIDAVEIATPDHWHAIPVLEACLAGKDIYCQKPLSLTIAEGRAMSYAVNKHRVVFQTGSQQRSDPHFRRACELVRNGRIGDLKVVRVGLPGGRPDFGKTGDRKKPEPVPPGFEYDRWLGPAAGAPYAPARCHVNFRWIYDYSGGQVTDWGGHHPDCAQWGMGTELTGPVEIRDARAQFDPDPLWNTATAFSFEAVYEDGVRMIVSNENTMGVTFEGTKGTVYANRGKHTADPASILDSKIGPGEIHLYESDDHFRNFIDCVISRGPTAAPVEVAHRSITICHLGNIAMRLGRKSLKWDPRTEQIVGDDEASRMLGRPYRDGWKLPAV</sequence>
<gene>
    <name evidence="3" type="primary">pht4_2</name>
    <name evidence="3" type="ORF">OJF2_66010</name>
</gene>
<protein>
    <submittedName>
        <fullName evidence="3">4,5-dihydroxyphthalate dehydrogenase</fullName>
        <ecNumber evidence="3">1.-.-.-</ecNumber>
    </submittedName>
</protein>